<dbReference type="AlphaFoldDB" id="A0AAV7C0P3"/>
<protein>
    <submittedName>
        <fullName evidence="2">Uncharacterized protein</fullName>
    </submittedName>
</protein>
<gene>
    <name evidence="2" type="ORF">GDO81_010368</name>
</gene>
<keyword evidence="3" id="KW-1185">Reference proteome</keyword>
<feature type="compositionally biased region" description="Polar residues" evidence="1">
    <location>
        <begin position="229"/>
        <end position="240"/>
    </location>
</feature>
<organism evidence="2 3">
    <name type="scientific">Engystomops pustulosus</name>
    <name type="common">Tungara frog</name>
    <name type="synonym">Physalaemus pustulosus</name>
    <dbReference type="NCBI Taxonomy" id="76066"/>
    <lineage>
        <taxon>Eukaryota</taxon>
        <taxon>Metazoa</taxon>
        <taxon>Chordata</taxon>
        <taxon>Craniata</taxon>
        <taxon>Vertebrata</taxon>
        <taxon>Euteleostomi</taxon>
        <taxon>Amphibia</taxon>
        <taxon>Batrachia</taxon>
        <taxon>Anura</taxon>
        <taxon>Neobatrachia</taxon>
        <taxon>Hyloidea</taxon>
        <taxon>Leptodactylidae</taxon>
        <taxon>Leiuperinae</taxon>
        <taxon>Engystomops</taxon>
    </lineage>
</organism>
<name>A0AAV7C0P3_ENGPU</name>
<dbReference type="Proteomes" id="UP000824782">
    <property type="component" value="Unassembled WGS sequence"/>
</dbReference>
<evidence type="ECO:0000313" key="3">
    <source>
        <dbReference type="Proteomes" id="UP000824782"/>
    </source>
</evidence>
<accession>A0AAV7C0P3</accession>
<comment type="caution">
    <text evidence="2">The sequence shown here is derived from an EMBL/GenBank/DDBJ whole genome shotgun (WGS) entry which is preliminary data.</text>
</comment>
<proteinExistence type="predicted"/>
<dbReference type="PANTHER" id="PTHR23093:SF16">
    <property type="entry name" value="FAM194 C-TERMINAL DOMAIN-CONTAINING PROTEIN"/>
    <property type="match status" value="1"/>
</dbReference>
<reference evidence="2" key="1">
    <citation type="thesis" date="2020" institute="ProQuest LLC" country="789 East Eisenhower Parkway, Ann Arbor, MI, USA">
        <title>Comparative Genomics and Chromosome Evolution.</title>
        <authorList>
            <person name="Mudd A.B."/>
        </authorList>
    </citation>
    <scope>NUCLEOTIDE SEQUENCE</scope>
    <source>
        <strain evidence="2">237g6f4</strain>
        <tissue evidence="2">Blood</tissue>
    </source>
</reference>
<evidence type="ECO:0000313" key="2">
    <source>
        <dbReference type="EMBL" id="KAG8578047.1"/>
    </source>
</evidence>
<feature type="region of interest" description="Disordered" evidence="1">
    <location>
        <begin position="214"/>
        <end position="240"/>
    </location>
</feature>
<dbReference type="PANTHER" id="PTHR23093">
    <property type="entry name" value="SIMILAR TO CHROMOSOME 3 OPEN READING FRAME 20"/>
    <property type="match status" value="1"/>
</dbReference>
<dbReference type="EMBL" id="WNYA01000004">
    <property type="protein sequence ID" value="KAG8578047.1"/>
    <property type="molecule type" value="Genomic_DNA"/>
</dbReference>
<sequence length="368" mass="41769">MSSMMLKTGPLYFYDQLKTRKVKRTKKVPEELPSDMKYININPRLASFINSLNKNKKGVSTEKKQVTSPKEDKTHKEKFAVLPDIGGPTFVKSGGDHNQKHNQAINDEDQFMNPFDDYKYVAPTLLYELGKLLHFFSQYEIVFPQGLVNVLNYSWQELIEGAVYPKKQCQSITPKRVGDTGAQIPAEENDYKASVNLESVDNIKNNKNKANTTLMEGSKEKAGQEPSHTRPTGNKSPQNFVAHSPVTISFSLSSRACEDKGWASQTNESQSEDIEWKGLISWALERLQLAQIQINKELSLLQEKGFCRPVILRHYESTKKDSIIKLKKHIKPSIFMLTNGKPHIPNIIRENSSLRKLHYALIDGSAMV</sequence>
<evidence type="ECO:0000256" key="1">
    <source>
        <dbReference type="SAM" id="MobiDB-lite"/>
    </source>
</evidence>